<gene>
    <name evidence="7" type="ORF">HMPREF9460_00616</name>
</gene>
<dbReference type="InterPro" id="IPR058031">
    <property type="entry name" value="AAA_lid_NorR"/>
</dbReference>
<dbReference type="PROSITE" id="PS00688">
    <property type="entry name" value="SIGMA54_INTERACT_3"/>
    <property type="match status" value="1"/>
</dbReference>
<dbReference type="eggNOG" id="COG3829">
    <property type="taxonomic scope" value="Bacteria"/>
</dbReference>
<accession>A0A096CQ46</accession>
<dbReference type="Pfam" id="PF00158">
    <property type="entry name" value="Sigma54_activat"/>
    <property type="match status" value="1"/>
</dbReference>
<dbReference type="GO" id="GO:0006355">
    <property type="term" value="P:regulation of DNA-templated transcription"/>
    <property type="evidence" value="ECO:0007669"/>
    <property type="project" value="InterPro"/>
</dbReference>
<dbReference type="Gene3D" id="1.10.8.60">
    <property type="match status" value="1"/>
</dbReference>
<keyword evidence="4" id="KW-0238">DNA-binding</keyword>
<evidence type="ECO:0000313" key="7">
    <source>
        <dbReference type="EMBL" id="KGF56897.1"/>
    </source>
</evidence>
<dbReference type="InterPro" id="IPR002078">
    <property type="entry name" value="Sigma_54_int"/>
</dbReference>
<dbReference type="Pfam" id="PF25601">
    <property type="entry name" value="AAA_lid_14"/>
    <property type="match status" value="1"/>
</dbReference>
<dbReference type="Proteomes" id="UP000029585">
    <property type="component" value="Unassembled WGS sequence"/>
</dbReference>
<keyword evidence="8" id="KW-1185">Reference proteome</keyword>
<dbReference type="PROSITE" id="PS50045">
    <property type="entry name" value="SIGMA54_INTERACT_4"/>
    <property type="match status" value="1"/>
</dbReference>
<dbReference type="InterPro" id="IPR002197">
    <property type="entry name" value="HTH_Fis"/>
</dbReference>
<dbReference type="FunFam" id="3.40.50.300:FF:000006">
    <property type="entry name" value="DNA-binding transcriptional regulator NtrC"/>
    <property type="match status" value="1"/>
</dbReference>
<keyword evidence="2" id="KW-0067">ATP-binding</keyword>
<dbReference type="AlphaFoldDB" id="A0A096CQ46"/>
<dbReference type="InterPro" id="IPR025943">
    <property type="entry name" value="Sigma_54_int_dom_ATP-bd_2"/>
</dbReference>
<dbReference type="HOGENOM" id="CLU_000445_8_14_9"/>
<dbReference type="Pfam" id="PF02954">
    <property type="entry name" value="HTH_8"/>
    <property type="match status" value="1"/>
</dbReference>
<sequence length="606" mass="67469">MDLLQCLMDSSSHAIFTLDRDGIITHINQQAKVRFGLYHNSQHPHPAGRLEPGDLVLIADTAIGADDGALRPEDLARIGIREPRLRVNDRLVAAGVFDMPGRRPVYKFLPDQDADSLCLETVCEGIPIRLSIERRSVTVTVRDTVYTIGYFRCIGQMVVLDGATGRVKFWQEKGYSARREGIGHLLRGGSYSEKRAGLSLQVEGYHFRDFFEGAQFERDLARVLNGQAPRLEDREYEINGFELVATLLPVPGAEGGRPDGVIVKFRNIEDIHVTILERNNAIKMAERTYRETARKDAPQEASFAERFGFDTLPASVRHRVYKLSQLDCGILITGENGTGKSFLAQAIRQAQPRRGPFVTVDCATISPTLFESEMFGYVGGAFTGANPQGKAGFFEAADGGTIFLDEIGEIPLQIQAKLLSVIQNKVVCRVGSTRSVPVDVRILAATNRDLRAEVAAGRFRQDLYYRLSAFSVELPPLRSCPEDVCFLIDRLMEKIPQKYGVPPRSLSGEAFGKLLAYNWPGNIRELENVLENAVALSESELIYAEHIHLEGTAPAPLTLKERLKREERQILRQTLAQCGGSRVKAMELLGLSKTVFYGKLKEYQLD</sequence>
<evidence type="ECO:0000313" key="8">
    <source>
        <dbReference type="Proteomes" id="UP000029585"/>
    </source>
</evidence>
<evidence type="ECO:0000256" key="5">
    <source>
        <dbReference type="ARBA" id="ARBA00023163"/>
    </source>
</evidence>
<evidence type="ECO:0000256" key="1">
    <source>
        <dbReference type="ARBA" id="ARBA00022741"/>
    </source>
</evidence>
<dbReference type="EMBL" id="ADLO01000024">
    <property type="protein sequence ID" value="KGF56897.1"/>
    <property type="molecule type" value="Genomic_DNA"/>
</dbReference>
<name>A0A096CQ46_FLAPL</name>
<evidence type="ECO:0000256" key="3">
    <source>
        <dbReference type="ARBA" id="ARBA00023015"/>
    </source>
</evidence>
<reference evidence="7 8" key="1">
    <citation type="submission" date="2011-08" db="EMBL/GenBank/DDBJ databases">
        <title>The Genome Sequence of Clostridium orbiscindens 1_3_50AFAA.</title>
        <authorList>
            <consortium name="The Broad Institute Genome Sequencing Platform"/>
            <person name="Earl A."/>
            <person name="Ward D."/>
            <person name="Feldgarden M."/>
            <person name="Gevers D."/>
            <person name="Daigneault M."/>
            <person name="Strauss J."/>
            <person name="Allen-Vercoe E."/>
            <person name="Young S.K."/>
            <person name="Zeng Q."/>
            <person name="Gargeya S."/>
            <person name="Fitzgerald M."/>
            <person name="Haas B."/>
            <person name="Abouelleil A."/>
            <person name="Alvarado L."/>
            <person name="Arachchi H.M."/>
            <person name="Berlin A."/>
            <person name="Brown A."/>
            <person name="Chapman S.B."/>
            <person name="Chen Z."/>
            <person name="Dunbar C."/>
            <person name="Freedman E."/>
            <person name="Gearin G."/>
            <person name="Gellesch M."/>
            <person name="Goldberg J."/>
            <person name="Griggs A."/>
            <person name="Gujja S."/>
            <person name="Heiman D."/>
            <person name="Howarth C."/>
            <person name="Larson L."/>
            <person name="Lui A."/>
            <person name="MacDonald P.J.P."/>
            <person name="Montmayeur A."/>
            <person name="Murphy C."/>
            <person name="Neiman D."/>
            <person name="Pearson M."/>
            <person name="Priest M."/>
            <person name="Roberts A."/>
            <person name="Saif S."/>
            <person name="Shea T."/>
            <person name="Shenoy N."/>
            <person name="Sisk P."/>
            <person name="Stolte C."/>
            <person name="Sykes S."/>
            <person name="Wortman J."/>
            <person name="Nusbaum C."/>
            <person name="Birren B."/>
        </authorList>
    </citation>
    <scope>NUCLEOTIDE SEQUENCE [LARGE SCALE GENOMIC DNA]</scope>
    <source>
        <strain evidence="7 8">1_3_50AFAA</strain>
    </source>
</reference>
<dbReference type="PANTHER" id="PTHR32071">
    <property type="entry name" value="TRANSCRIPTIONAL REGULATORY PROTEIN"/>
    <property type="match status" value="1"/>
</dbReference>
<dbReference type="PATRIC" id="fig|742738.3.peg.640"/>
<protein>
    <recommendedName>
        <fullName evidence="6">Sigma-54 factor interaction domain-containing protein</fullName>
    </recommendedName>
</protein>
<proteinExistence type="predicted"/>
<dbReference type="GO" id="GO:0043565">
    <property type="term" value="F:sequence-specific DNA binding"/>
    <property type="evidence" value="ECO:0007669"/>
    <property type="project" value="InterPro"/>
</dbReference>
<dbReference type="InterPro" id="IPR027417">
    <property type="entry name" value="P-loop_NTPase"/>
</dbReference>
<organism evidence="7 8">
    <name type="scientific">Flavonifractor plautii 1_3_50AFAA</name>
    <dbReference type="NCBI Taxonomy" id="742738"/>
    <lineage>
        <taxon>Bacteria</taxon>
        <taxon>Bacillati</taxon>
        <taxon>Bacillota</taxon>
        <taxon>Clostridia</taxon>
        <taxon>Eubacteriales</taxon>
        <taxon>Oscillospiraceae</taxon>
        <taxon>Flavonifractor</taxon>
    </lineage>
</organism>
<evidence type="ECO:0000256" key="4">
    <source>
        <dbReference type="ARBA" id="ARBA00023125"/>
    </source>
</evidence>
<dbReference type="PANTHER" id="PTHR32071:SF117">
    <property type="entry name" value="PTS-DEPENDENT DIHYDROXYACETONE KINASE OPERON REGULATORY PROTEIN-RELATED"/>
    <property type="match status" value="1"/>
</dbReference>
<dbReference type="PROSITE" id="PS00676">
    <property type="entry name" value="SIGMA54_INTERACT_2"/>
    <property type="match status" value="1"/>
</dbReference>
<dbReference type="SUPFAM" id="SSF52540">
    <property type="entry name" value="P-loop containing nucleoside triphosphate hydrolases"/>
    <property type="match status" value="1"/>
</dbReference>
<feature type="domain" description="Sigma-54 factor interaction" evidence="6">
    <location>
        <begin position="306"/>
        <end position="535"/>
    </location>
</feature>
<dbReference type="SMART" id="SM00382">
    <property type="entry name" value="AAA"/>
    <property type="match status" value="1"/>
</dbReference>
<keyword evidence="3" id="KW-0805">Transcription regulation</keyword>
<dbReference type="InterPro" id="IPR025944">
    <property type="entry name" value="Sigma_54_int_dom_CS"/>
</dbReference>
<comment type="caution">
    <text evidence="7">The sequence shown here is derived from an EMBL/GenBank/DDBJ whole genome shotgun (WGS) entry which is preliminary data.</text>
</comment>
<dbReference type="RefSeq" id="WP_009258950.1">
    <property type="nucleotide sequence ID" value="NZ_KN174161.1"/>
</dbReference>
<evidence type="ECO:0000259" key="6">
    <source>
        <dbReference type="PROSITE" id="PS50045"/>
    </source>
</evidence>
<dbReference type="CDD" id="cd00009">
    <property type="entry name" value="AAA"/>
    <property type="match status" value="1"/>
</dbReference>
<evidence type="ECO:0000256" key="2">
    <source>
        <dbReference type="ARBA" id="ARBA00022840"/>
    </source>
</evidence>
<keyword evidence="5" id="KW-0804">Transcription</keyword>
<dbReference type="Gene3D" id="1.10.10.60">
    <property type="entry name" value="Homeodomain-like"/>
    <property type="match status" value="1"/>
</dbReference>
<dbReference type="InterPro" id="IPR003593">
    <property type="entry name" value="AAA+_ATPase"/>
</dbReference>
<keyword evidence="1" id="KW-0547">Nucleotide-binding</keyword>
<dbReference type="Gene3D" id="3.40.50.300">
    <property type="entry name" value="P-loop containing nucleotide triphosphate hydrolases"/>
    <property type="match status" value="1"/>
</dbReference>
<dbReference type="SUPFAM" id="SSF46689">
    <property type="entry name" value="Homeodomain-like"/>
    <property type="match status" value="1"/>
</dbReference>
<dbReference type="GO" id="GO:0005524">
    <property type="term" value="F:ATP binding"/>
    <property type="evidence" value="ECO:0007669"/>
    <property type="project" value="UniProtKB-KW"/>
</dbReference>
<dbReference type="InterPro" id="IPR009057">
    <property type="entry name" value="Homeodomain-like_sf"/>
</dbReference>